<keyword evidence="3" id="KW-0808">Transferase</keyword>
<dbReference type="InterPro" id="IPR041711">
    <property type="entry name" value="Met-tRNA-FMT_N"/>
</dbReference>
<dbReference type="EC" id="2.1.2.9" evidence="1"/>
<dbReference type="SUPFAM" id="SSF53328">
    <property type="entry name" value="Formyltransferase"/>
    <property type="match status" value="1"/>
</dbReference>
<dbReference type="InterPro" id="IPR036477">
    <property type="entry name" value="Formyl_transf_N_sf"/>
</dbReference>
<dbReference type="EMBL" id="MU853775">
    <property type="protein sequence ID" value="KAK3942286.1"/>
    <property type="molecule type" value="Genomic_DNA"/>
</dbReference>
<feature type="domain" description="Formyl transferase N-terminal" evidence="2">
    <location>
        <begin position="41"/>
        <end position="222"/>
    </location>
</feature>
<name>A0AAN6NAP5_9PEZI</name>
<organism evidence="3 4">
    <name type="scientific">Diplogelasinospora grovesii</name>
    <dbReference type="NCBI Taxonomy" id="303347"/>
    <lineage>
        <taxon>Eukaryota</taxon>
        <taxon>Fungi</taxon>
        <taxon>Dikarya</taxon>
        <taxon>Ascomycota</taxon>
        <taxon>Pezizomycotina</taxon>
        <taxon>Sordariomycetes</taxon>
        <taxon>Sordariomycetidae</taxon>
        <taxon>Sordariales</taxon>
        <taxon>Diplogelasinosporaceae</taxon>
        <taxon>Diplogelasinospora</taxon>
    </lineage>
</organism>
<dbReference type="PANTHER" id="PTHR11138">
    <property type="entry name" value="METHIONYL-TRNA FORMYLTRANSFERASE"/>
    <property type="match status" value="1"/>
</dbReference>
<accession>A0AAN6NAP5</accession>
<evidence type="ECO:0000313" key="3">
    <source>
        <dbReference type="EMBL" id="KAK3942286.1"/>
    </source>
</evidence>
<dbReference type="GO" id="GO:0005739">
    <property type="term" value="C:mitochondrion"/>
    <property type="evidence" value="ECO:0007669"/>
    <property type="project" value="TreeGrafter"/>
</dbReference>
<dbReference type="Pfam" id="PF00551">
    <property type="entry name" value="Formyl_trans_N"/>
    <property type="match status" value="1"/>
</dbReference>
<evidence type="ECO:0000313" key="4">
    <source>
        <dbReference type="Proteomes" id="UP001303473"/>
    </source>
</evidence>
<dbReference type="Gene3D" id="3.40.50.12230">
    <property type="match status" value="1"/>
</dbReference>
<dbReference type="GO" id="GO:0004479">
    <property type="term" value="F:methionyl-tRNA formyltransferase activity"/>
    <property type="evidence" value="ECO:0007669"/>
    <property type="project" value="UniProtKB-EC"/>
</dbReference>
<comment type="caution">
    <text evidence="3">The sequence shown here is derived from an EMBL/GenBank/DDBJ whole genome shotgun (WGS) entry which is preliminary data.</text>
</comment>
<gene>
    <name evidence="3" type="ORF">QBC46DRAFT_309702</name>
</gene>
<dbReference type="PANTHER" id="PTHR11138:SF5">
    <property type="entry name" value="METHIONYL-TRNA FORMYLTRANSFERASE, MITOCHONDRIAL"/>
    <property type="match status" value="1"/>
</dbReference>
<evidence type="ECO:0000259" key="2">
    <source>
        <dbReference type="Pfam" id="PF00551"/>
    </source>
</evidence>
<dbReference type="InterPro" id="IPR002376">
    <property type="entry name" value="Formyl_transf_N"/>
</dbReference>
<dbReference type="Proteomes" id="UP001303473">
    <property type="component" value="Unassembled WGS sequence"/>
</dbReference>
<evidence type="ECO:0000256" key="1">
    <source>
        <dbReference type="ARBA" id="ARBA00012261"/>
    </source>
</evidence>
<keyword evidence="4" id="KW-1185">Reference proteome</keyword>
<proteinExistence type="predicted"/>
<protein>
    <recommendedName>
        <fullName evidence="1">methionyl-tRNA formyltransferase</fullName>
        <ecNumber evidence="1">2.1.2.9</ecNumber>
    </recommendedName>
</protein>
<dbReference type="AlphaFoldDB" id="A0AAN6NAP5"/>
<sequence length="420" mass="45460">MSWRLSLRMPIAGSLQPVFRPVHPVLGRRYSSIPKVSDPLRILFCGSDEFSCTSLKALHAEHTRNAELIRSIDVVVRPGKPTGRGYKTIREAPLKKLAEELKLNIHERDTFTGWDMPEPTNLIIAVSFGLFVPPRLLRAAKYGGLNVHPSLLPDLRGPAPLQHALLSRRSHTGVSLQTLSDKTFDAGTVLSQTPLPGIPIPPNCTVQQLHDMLAPLGADMLVDGLRNGVHVPPHVDVGWSSNPLPTPPNGSPMPELKHAPKITPADRQLSWSTSSASSVALQSRVVGQLWTHALHKSGSGKRVILDSITEVVPPTQYPDHVIKSFARAIQQNQTDTLPDVKRVTWLQQPPFDKTLQQIRTPCFIDSDGQSILVPMPGGGGGGGGGLLRVGVIKVEGDKAKPAATAIQAFFYEGGSDVSSD</sequence>
<reference evidence="4" key="1">
    <citation type="journal article" date="2023" name="Mol. Phylogenet. Evol.">
        <title>Genome-scale phylogeny and comparative genomics of the fungal order Sordariales.</title>
        <authorList>
            <person name="Hensen N."/>
            <person name="Bonometti L."/>
            <person name="Westerberg I."/>
            <person name="Brannstrom I.O."/>
            <person name="Guillou S."/>
            <person name="Cros-Aarteil S."/>
            <person name="Calhoun S."/>
            <person name="Haridas S."/>
            <person name="Kuo A."/>
            <person name="Mondo S."/>
            <person name="Pangilinan J."/>
            <person name="Riley R."/>
            <person name="LaButti K."/>
            <person name="Andreopoulos B."/>
            <person name="Lipzen A."/>
            <person name="Chen C."/>
            <person name="Yan M."/>
            <person name="Daum C."/>
            <person name="Ng V."/>
            <person name="Clum A."/>
            <person name="Steindorff A."/>
            <person name="Ohm R.A."/>
            <person name="Martin F."/>
            <person name="Silar P."/>
            <person name="Natvig D.O."/>
            <person name="Lalanne C."/>
            <person name="Gautier V."/>
            <person name="Ament-Velasquez S.L."/>
            <person name="Kruys A."/>
            <person name="Hutchinson M.I."/>
            <person name="Powell A.J."/>
            <person name="Barry K."/>
            <person name="Miller A.N."/>
            <person name="Grigoriev I.V."/>
            <person name="Debuchy R."/>
            <person name="Gladieux P."/>
            <person name="Hiltunen Thoren M."/>
            <person name="Johannesson H."/>
        </authorList>
    </citation>
    <scope>NUCLEOTIDE SEQUENCE [LARGE SCALE GENOMIC DNA]</scope>
    <source>
        <strain evidence="4">CBS 340.73</strain>
    </source>
</reference>
<dbReference type="CDD" id="cd08646">
    <property type="entry name" value="FMT_core_Met-tRNA-FMT_N"/>
    <property type="match status" value="1"/>
</dbReference>